<feature type="region of interest" description="Disordered" evidence="1">
    <location>
        <begin position="1370"/>
        <end position="1399"/>
    </location>
</feature>
<feature type="region of interest" description="Disordered" evidence="1">
    <location>
        <begin position="435"/>
        <end position="488"/>
    </location>
</feature>
<dbReference type="Proteomes" id="UP001255856">
    <property type="component" value="Unassembled WGS sequence"/>
</dbReference>
<accession>A0AAD9ILW4</accession>
<dbReference type="GO" id="GO:0140673">
    <property type="term" value="P:transcription elongation-coupled chromatin remodeling"/>
    <property type="evidence" value="ECO:0007669"/>
    <property type="project" value="InterPro"/>
</dbReference>
<feature type="compositionally biased region" description="Acidic residues" evidence="1">
    <location>
        <begin position="190"/>
        <end position="212"/>
    </location>
</feature>
<dbReference type="Gene3D" id="1.10.3500.10">
    <property type="entry name" value="Tex N-terminal region-like"/>
    <property type="match status" value="1"/>
</dbReference>
<dbReference type="InterPro" id="IPR036860">
    <property type="entry name" value="SH2_dom_sf"/>
</dbReference>
<dbReference type="GO" id="GO:0003676">
    <property type="term" value="F:nucleic acid binding"/>
    <property type="evidence" value="ECO:0007669"/>
    <property type="project" value="InterPro"/>
</dbReference>
<dbReference type="InterPro" id="IPR037027">
    <property type="entry name" value="YqgF/RNaseH-like_dom_sf"/>
</dbReference>
<feature type="region of interest" description="Disordered" evidence="1">
    <location>
        <begin position="97"/>
        <end position="121"/>
    </location>
</feature>
<protein>
    <recommendedName>
        <fullName evidence="2">S1 motif domain-containing protein</fullName>
    </recommendedName>
</protein>
<dbReference type="PROSITE" id="PS50126">
    <property type="entry name" value="S1"/>
    <property type="match status" value="1"/>
</dbReference>
<dbReference type="Pfam" id="PF14632">
    <property type="entry name" value="SPT6_acidic"/>
    <property type="match status" value="1"/>
</dbReference>
<evidence type="ECO:0000313" key="3">
    <source>
        <dbReference type="EMBL" id="KAK2078622.1"/>
    </source>
</evidence>
<dbReference type="GO" id="GO:0042393">
    <property type="term" value="F:histone binding"/>
    <property type="evidence" value="ECO:0007669"/>
    <property type="project" value="TreeGrafter"/>
</dbReference>
<dbReference type="InterPro" id="IPR028083">
    <property type="entry name" value="Spt6_acidic_N_dom"/>
</dbReference>
<feature type="compositionally biased region" description="Basic and acidic residues" evidence="1">
    <location>
        <begin position="935"/>
        <end position="944"/>
    </location>
</feature>
<feature type="compositionally biased region" description="Polar residues" evidence="1">
    <location>
        <begin position="443"/>
        <end position="452"/>
    </location>
</feature>
<feature type="domain" description="S1 motif" evidence="2">
    <location>
        <begin position="1050"/>
        <end position="1122"/>
    </location>
</feature>
<dbReference type="PANTHER" id="PTHR10145">
    <property type="entry name" value="TRANSCRIPTION ELONGATION FACTOR SPT6"/>
    <property type="match status" value="1"/>
</dbReference>
<reference evidence="3" key="1">
    <citation type="submission" date="2021-01" db="EMBL/GenBank/DDBJ databases">
        <authorList>
            <person name="Eckstrom K.M.E."/>
        </authorList>
    </citation>
    <scope>NUCLEOTIDE SEQUENCE</scope>
    <source>
        <strain evidence="3">UVCC 0001</strain>
    </source>
</reference>
<dbReference type="InterPro" id="IPR012340">
    <property type="entry name" value="NA-bd_OB-fold"/>
</dbReference>
<organism evidence="3 4">
    <name type="scientific">Prototheca wickerhamii</name>
    <dbReference type="NCBI Taxonomy" id="3111"/>
    <lineage>
        <taxon>Eukaryota</taxon>
        <taxon>Viridiplantae</taxon>
        <taxon>Chlorophyta</taxon>
        <taxon>core chlorophytes</taxon>
        <taxon>Trebouxiophyceae</taxon>
        <taxon>Chlorellales</taxon>
        <taxon>Chlorellaceae</taxon>
        <taxon>Prototheca</taxon>
    </lineage>
</organism>
<comment type="caution">
    <text evidence="3">The sequence shown here is derived from an EMBL/GenBank/DDBJ whole genome shotgun (WGS) entry which is preliminary data.</text>
</comment>
<dbReference type="Gene3D" id="3.30.505.10">
    <property type="entry name" value="SH2 domain"/>
    <property type="match status" value="2"/>
</dbReference>
<sequence>MRSAEAEPQAVRSAAKAAKKKRRRRELVLEEEDYELLEENTGIRRARPAAHRRIKKARETGSRGGAGNMKELQAKLFGAELEGRRYLEDEDAGVAERARPAAREAAAEAVLPEDEFDEDEDEDWIVDDLEAEGDEAAAAAAQQARRARRRALRQGVPDIDPDALEEANEIFGDVSDLLAMYEERKAALAAEDEDAEAAEDLFGGEEEEEGEEGGGAAAERRAAAARRMERRVDPSLLARHYLTATDEEIRETDLPERLQLADDPAPRSWSAAACADWVTARLLSEPGNAQRLLRGGAREVEGAPPRWGEGEGEGGLAPGQRGALRASVEAALVEMYARHREPETIGTQAKERVPELLVLRRSDEPFCTRADEADETYPAGAVQPRDRVVRRWEALHALLEGAEDRDEVEDVDARFRQVEASLDLERLSGLSINADGSGDAQGNDASSISLTNRPAAQGRARGRLRDARARGPRGRGAALGAPPPRPSRAIWRAALSPATRCPPDPSESPLEFAQTYLAAEPAVRAHLRARFWDDARVSTFPTAAGEAGIEVTHAYALAKRLRGKPLGSFGSSDLWLRVAAAEKEGLVRVTIDADAEILLEGLRGVYQTGRVAPNALAWDATRLEVLRGALRELGPLLEAGARRRLAERAGAALRQALADALWELATRPPHAFRRVVAAVWGPGQPPTTLVALDAAGALVDWLHLAQWSGGGGRRRGPGGVPLAADPFQDPRRGKDARAHLAGLLDSILAHAPGSRLASGLALVWGDERPAAAWETSAAAEEELPAAERVVRRAVALGRALLDPLAGLLPLPQRGAAVDATLSAVVAQTGVDLNALAAAPWRAAPLAFVPGLGPRKARAAGRAGAPRRARAAPRRRLARAARAGRRRLPRRRAALRVRASHAALANAEMQQLDDTRIHPEHYALALEVARLAAGEPGRRARRDADASSDEDADAVALEKRLCAPAPHGDEDDAPPPPPPPQEEEADQFSSDEDVAARSSTDTRKFGMATLIDVQFEFARPYGELRPKSKRLEGADLFWLCVGETAETLCPGRKVEARVRYVSSAAAFVNLTDLGGIEGTIQSTQVSSSHGEVDCRDYLKPGDVVTARIVALDAATGQLELATTSRALNDDPYWEEQLLRAREPAYHPLTAQERAALERARRPAKPGFTPRQIRHPCFENVSLEAAAQKLLIPEIPLGTPLFRPSHKGTRHLILSIKLPQNVIWNLDIQEGPKPLMGTGQLQLGHPLSMEIIPSKPRVQYEELDEILSRFVEPVAKHLQALVRFRHWRAAGWEEAAEDLAGQKAGVPANQAVYCLGVEPTRPGMFFLGYVLGRTPHREFFMVTDRGFHFRKADFKSAEHMVNAFKKAPRGDAGRAAAARAAPPADAAPPGPAPAGRASAWA</sequence>
<dbReference type="Gene3D" id="3.30.420.140">
    <property type="entry name" value="YqgF/RNase H-like domain"/>
    <property type="match status" value="1"/>
</dbReference>
<dbReference type="SMART" id="SM00316">
    <property type="entry name" value="S1"/>
    <property type="match status" value="1"/>
</dbReference>
<dbReference type="InterPro" id="IPR012337">
    <property type="entry name" value="RNaseH-like_sf"/>
</dbReference>
<dbReference type="InterPro" id="IPR023323">
    <property type="entry name" value="Tex-like_dom_sf"/>
</dbReference>
<dbReference type="Gene3D" id="2.40.50.140">
    <property type="entry name" value="Nucleic acid-binding proteins"/>
    <property type="match status" value="1"/>
</dbReference>
<feature type="region of interest" description="Disordered" evidence="1">
    <location>
        <begin position="297"/>
        <end position="320"/>
    </location>
</feature>
<dbReference type="SUPFAM" id="SSF158832">
    <property type="entry name" value="Tex N-terminal region-like"/>
    <property type="match status" value="1"/>
</dbReference>
<dbReference type="EMBL" id="JASFZW010000004">
    <property type="protein sequence ID" value="KAK2078622.1"/>
    <property type="molecule type" value="Genomic_DNA"/>
</dbReference>
<feature type="region of interest" description="Disordered" evidence="1">
    <location>
        <begin position="933"/>
        <end position="952"/>
    </location>
</feature>
<dbReference type="SUPFAM" id="SSF50249">
    <property type="entry name" value="Nucleic acid-binding proteins"/>
    <property type="match status" value="1"/>
</dbReference>
<feature type="region of interest" description="Disordered" evidence="1">
    <location>
        <begin position="134"/>
        <end position="154"/>
    </location>
</feature>
<proteinExistence type="predicted"/>
<dbReference type="SUPFAM" id="SSF53098">
    <property type="entry name" value="Ribonuclease H-like"/>
    <property type="match status" value="1"/>
</dbReference>
<feature type="region of interest" description="Disordered" evidence="1">
    <location>
        <begin position="1"/>
        <end position="24"/>
    </location>
</feature>
<feature type="compositionally biased region" description="Acidic residues" evidence="1">
    <location>
        <begin position="980"/>
        <end position="992"/>
    </location>
</feature>
<gene>
    <name evidence="3" type="ORF">QBZ16_003462</name>
</gene>
<feature type="compositionally biased region" description="Basic and acidic residues" evidence="1">
    <location>
        <begin position="97"/>
        <end position="106"/>
    </location>
</feature>
<feature type="region of interest" description="Disordered" evidence="1">
    <location>
        <begin position="189"/>
        <end position="225"/>
    </location>
</feature>
<dbReference type="Pfam" id="PF14633">
    <property type="entry name" value="SH2_2"/>
    <property type="match status" value="1"/>
</dbReference>
<dbReference type="InterPro" id="IPR017072">
    <property type="entry name" value="TF_Spt6"/>
</dbReference>
<feature type="region of interest" description="Disordered" evidence="1">
    <location>
        <begin position="45"/>
        <end position="69"/>
    </location>
</feature>
<dbReference type="Gene3D" id="1.10.10.2740">
    <property type="entry name" value="Spt6, Death-like domain"/>
    <property type="match status" value="1"/>
</dbReference>
<dbReference type="PANTHER" id="PTHR10145:SF6">
    <property type="entry name" value="TRANSCRIPTION ELONGATION FACTOR SPT6"/>
    <property type="match status" value="1"/>
</dbReference>
<dbReference type="GO" id="GO:0034728">
    <property type="term" value="P:nucleosome organization"/>
    <property type="evidence" value="ECO:0007669"/>
    <property type="project" value="TreeGrafter"/>
</dbReference>
<feature type="compositionally biased region" description="Low complexity" evidence="1">
    <location>
        <begin position="1371"/>
        <end position="1382"/>
    </location>
</feature>
<evidence type="ECO:0000259" key="2">
    <source>
        <dbReference type="PROSITE" id="PS50126"/>
    </source>
</evidence>
<feature type="region of interest" description="Disordered" evidence="1">
    <location>
        <begin position="856"/>
        <end position="891"/>
    </location>
</feature>
<keyword evidence="4" id="KW-1185">Reference proteome</keyword>
<feature type="compositionally biased region" description="Acidic residues" evidence="1">
    <location>
        <begin position="111"/>
        <end position="121"/>
    </location>
</feature>
<feature type="compositionally biased region" description="Basic residues" evidence="1">
    <location>
        <begin position="45"/>
        <end position="56"/>
    </location>
</feature>
<evidence type="ECO:0000313" key="4">
    <source>
        <dbReference type="Proteomes" id="UP001255856"/>
    </source>
</evidence>
<dbReference type="InterPro" id="IPR035420">
    <property type="entry name" value="Spt6_SH2"/>
</dbReference>
<dbReference type="InterPro" id="IPR003029">
    <property type="entry name" value="S1_domain"/>
</dbReference>
<dbReference type="GO" id="GO:0008023">
    <property type="term" value="C:transcription elongation factor complex"/>
    <property type="evidence" value="ECO:0007669"/>
    <property type="project" value="TreeGrafter"/>
</dbReference>
<dbReference type="InterPro" id="IPR042066">
    <property type="entry name" value="Spt6_death-like"/>
</dbReference>
<dbReference type="GO" id="GO:0031491">
    <property type="term" value="F:nucleosome binding"/>
    <property type="evidence" value="ECO:0007669"/>
    <property type="project" value="TreeGrafter"/>
</dbReference>
<feature type="region of interest" description="Disordered" evidence="1">
    <location>
        <begin position="963"/>
        <end position="1000"/>
    </location>
</feature>
<name>A0AAD9ILW4_PROWI</name>
<evidence type="ECO:0000256" key="1">
    <source>
        <dbReference type="SAM" id="MobiDB-lite"/>
    </source>
</evidence>